<organism evidence="1 2">
    <name type="scientific">Brachyspira murdochii</name>
    <dbReference type="NCBI Taxonomy" id="84378"/>
    <lineage>
        <taxon>Bacteria</taxon>
        <taxon>Pseudomonadati</taxon>
        <taxon>Spirochaetota</taxon>
        <taxon>Spirochaetia</taxon>
        <taxon>Brachyspirales</taxon>
        <taxon>Brachyspiraceae</taxon>
        <taxon>Brachyspira</taxon>
    </lineage>
</organism>
<accession>A0ABX5B8G1</accession>
<dbReference type="Proteomes" id="UP000238924">
    <property type="component" value="Unassembled WGS sequence"/>
</dbReference>
<evidence type="ECO:0000313" key="1">
    <source>
        <dbReference type="EMBL" id="PPS22902.1"/>
    </source>
</evidence>
<comment type="caution">
    <text evidence="1">The sequence shown here is derived from an EMBL/GenBank/DDBJ whole genome shotgun (WGS) entry which is preliminary data.</text>
</comment>
<proteinExistence type="predicted"/>
<dbReference type="RefSeq" id="WP_104617964.1">
    <property type="nucleotide sequence ID" value="NZ_JJMJ01000032.1"/>
</dbReference>
<evidence type="ECO:0000313" key="2">
    <source>
        <dbReference type="Proteomes" id="UP000238924"/>
    </source>
</evidence>
<reference evidence="1 2" key="1">
    <citation type="submission" date="2014-04" db="EMBL/GenBank/DDBJ databases">
        <title>Whole genome sequence of 'Brachyspira hampsonii' D13-03603F2.</title>
        <authorList>
            <person name="Patterson A.H."/>
            <person name="Chaban B."/>
            <person name="Fernando C."/>
            <person name="Harding J.C."/>
            <person name="Hill J.E."/>
        </authorList>
    </citation>
    <scope>NUCLEOTIDE SEQUENCE [LARGE SCALE GENOMIC DNA]</scope>
    <source>
        <strain evidence="1 2">D13-03603F2</strain>
    </source>
</reference>
<dbReference type="EMBL" id="JJMJ01000032">
    <property type="protein sequence ID" value="PPS22902.1"/>
    <property type="molecule type" value="Genomic_DNA"/>
</dbReference>
<keyword evidence="2" id="KW-1185">Reference proteome</keyword>
<gene>
    <name evidence="1" type="ORF">DJ52_02150</name>
</gene>
<name>A0ABX5B8G1_9SPIR</name>
<protein>
    <recommendedName>
        <fullName evidence="3">Outer membrane protein beta-barrel domain-containing protein</fullName>
    </recommendedName>
</protein>
<evidence type="ECO:0008006" key="3">
    <source>
        <dbReference type="Google" id="ProtNLM"/>
    </source>
</evidence>
<sequence length="228" mass="25677">MKKLIACLFGIIFLLPLNNIYAADFVAGFVGRFGASSATTDRSKIFTADFRDFETSFSFQPGVFWGYDDFLSSALLLDIGYNKDKYELKYTVNGGRLLENYDFNSISFGLFPRLNISFVSIGVGGGVKIPLSLKYSKEGDAYSYNKYSLDFGDIKDSFETFYIPYVKVSLDFLIKTKGKFMMSLGVYANYDFPININRNGLLKDISIDKESIAAFDIGFQIGVYLVNR</sequence>